<sequence>METSFRFEQAVKKLYQAFHNNTLIPECNKQCAVGNILNNTDAWKHFSDSHGSLQLNYIGLVNENFGRRFQGFKPSELLQIEATFLKACGFQLPLNYRNKRPTNLADKDVLFKGLSAVVALLCQLDNIPNIMDCSVLFSFKVEDHFVKPV</sequence>
<organism evidence="1 2">
    <name type="scientific">Bizionia echini</name>
    <dbReference type="NCBI Taxonomy" id="649333"/>
    <lineage>
        <taxon>Bacteria</taxon>
        <taxon>Pseudomonadati</taxon>
        <taxon>Bacteroidota</taxon>
        <taxon>Flavobacteriia</taxon>
        <taxon>Flavobacteriales</taxon>
        <taxon>Flavobacteriaceae</taxon>
        <taxon>Bizionia</taxon>
    </lineage>
</organism>
<dbReference type="EMBL" id="FOVN01000006">
    <property type="protein sequence ID" value="SFN91001.1"/>
    <property type="molecule type" value="Genomic_DNA"/>
</dbReference>
<evidence type="ECO:0000313" key="2">
    <source>
        <dbReference type="Proteomes" id="UP000198705"/>
    </source>
</evidence>
<name>A0A1I5CWJ8_9FLAO</name>
<reference evidence="2" key="1">
    <citation type="submission" date="2016-10" db="EMBL/GenBank/DDBJ databases">
        <authorList>
            <person name="Varghese N."/>
            <person name="Submissions S."/>
        </authorList>
    </citation>
    <scope>NUCLEOTIDE SEQUENCE [LARGE SCALE GENOMIC DNA]</scope>
    <source>
        <strain evidence="2">DSM 23925</strain>
    </source>
</reference>
<gene>
    <name evidence="1" type="ORF">SAMN04487989_10627</name>
</gene>
<dbReference type="STRING" id="649333.SAMN04487989_10627"/>
<dbReference type="RefSeq" id="WP_092209196.1">
    <property type="nucleotide sequence ID" value="NZ_FOVN01000006.1"/>
</dbReference>
<evidence type="ECO:0008006" key="3">
    <source>
        <dbReference type="Google" id="ProtNLM"/>
    </source>
</evidence>
<keyword evidence="2" id="KW-1185">Reference proteome</keyword>
<dbReference type="OrthoDB" id="1144234at2"/>
<dbReference type="Proteomes" id="UP000198705">
    <property type="component" value="Unassembled WGS sequence"/>
</dbReference>
<protein>
    <recommendedName>
        <fullName evidence="3">Na(+)-translocating NADH-quinone reductase subunit F</fullName>
    </recommendedName>
</protein>
<proteinExistence type="predicted"/>
<evidence type="ECO:0000313" key="1">
    <source>
        <dbReference type="EMBL" id="SFN91001.1"/>
    </source>
</evidence>
<accession>A0A1I5CWJ8</accession>
<dbReference type="AlphaFoldDB" id="A0A1I5CWJ8"/>